<gene>
    <name evidence="2" type="ORF">NTEN_LOCUS1732</name>
</gene>
<keyword evidence="3" id="KW-1185">Reference proteome</keyword>
<proteinExistence type="predicted"/>
<feature type="region of interest" description="Disordered" evidence="1">
    <location>
        <begin position="33"/>
        <end position="100"/>
    </location>
</feature>
<reference evidence="2 3" key="1">
    <citation type="submission" date="2020-02" db="EMBL/GenBank/DDBJ databases">
        <authorList>
            <person name="Ferguson B K."/>
        </authorList>
    </citation>
    <scope>NUCLEOTIDE SEQUENCE [LARGE SCALE GENOMIC DNA]</scope>
</reference>
<dbReference type="Proteomes" id="UP000479000">
    <property type="component" value="Unassembled WGS sequence"/>
</dbReference>
<sequence>MLPREIFAARLVRRIRRRDSRIRARPGKLEILRLRRGRVRPRPEPRPGEGGSGGRRQAARPVARHESQAGDAARSEISVPLPDGEGDRLVPAASGARTAAAGALPRVAARLRLRHGRTRIAQERHQRTDIFAARAARAARPHHAHGFLV</sequence>
<organism evidence="2 3">
    <name type="scientific">Nesidiocoris tenuis</name>
    <dbReference type="NCBI Taxonomy" id="355587"/>
    <lineage>
        <taxon>Eukaryota</taxon>
        <taxon>Metazoa</taxon>
        <taxon>Ecdysozoa</taxon>
        <taxon>Arthropoda</taxon>
        <taxon>Hexapoda</taxon>
        <taxon>Insecta</taxon>
        <taxon>Pterygota</taxon>
        <taxon>Neoptera</taxon>
        <taxon>Paraneoptera</taxon>
        <taxon>Hemiptera</taxon>
        <taxon>Heteroptera</taxon>
        <taxon>Panheteroptera</taxon>
        <taxon>Cimicomorpha</taxon>
        <taxon>Miridae</taxon>
        <taxon>Dicyphina</taxon>
        <taxon>Nesidiocoris</taxon>
    </lineage>
</organism>
<name>A0A6H5FZB0_9HEMI</name>
<dbReference type="AlphaFoldDB" id="A0A6H5FZB0"/>
<evidence type="ECO:0000313" key="3">
    <source>
        <dbReference type="Proteomes" id="UP000479000"/>
    </source>
</evidence>
<feature type="compositionally biased region" description="Low complexity" evidence="1">
    <location>
        <begin position="90"/>
        <end position="100"/>
    </location>
</feature>
<dbReference type="EMBL" id="CADCXU010002812">
    <property type="protein sequence ID" value="CAA9994916.1"/>
    <property type="molecule type" value="Genomic_DNA"/>
</dbReference>
<accession>A0A6H5FZB0</accession>
<evidence type="ECO:0000313" key="2">
    <source>
        <dbReference type="EMBL" id="CAA9994916.1"/>
    </source>
</evidence>
<protein>
    <submittedName>
        <fullName evidence="2">Uncharacterized protein</fullName>
    </submittedName>
</protein>
<evidence type="ECO:0000256" key="1">
    <source>
        <dbReference type="SAM" id="MobiDB-lite"/>
    </source>
</evidence>